<organism evidence="1 2">
    <name type="scientific">Octopus vulgaris</name>
    <name type="common">Common octopus</name>
    <dbReference type="NCBI Taxonomy" id="6645"/>
    <lineage>
        <taxon>Eukaryota</taxon>
        <taxon>Metazoa</taxon>
        <taxon>Spiralia</taxon>
        <taxon>Lophotrochozoa</taxon>
        <taxon>Mollusca</taxon>
        <taxon>Cephalopoda</taxon>
        <taxon>Coleoidea</taxon>
        <taxon>Octopodiformes</taxon>
        <taxon>Octopoda</taxon>
        <taxon>Incirrata</taxon>
        <taxon>Octopodidae</taxon>
        <taxon>Octopus</taxon>
    </lineage>
</organism>
<accession>A0AA36F3G3</accession>
<evidence type="ECO:0000313" key="2">
    <source>
        <dbReference type="Proteomes" id="UP001162480"/>
    </source>
</evidence>
<dbReference type="Proteomes" id="UP001162480">
    <property type="component" value="Chromosome 5"/>
</dbReference>
<dbReference type="EMBL" id="OX597818">
    <property type="protein sequence ID" value="CAI9722435.1"/>
    <property type="molecule type" value="Genomic_DNA"/>
</dbReference>
<proteinExistence type="predicted"/>
<keyword evidence="2" id="KW-1185">Reference proteome</keyword>
<gene>
    <name evidence="1" type="ORF">OCTVUL_1B019527</name>
</gene>
<sequence length="70" mass="7362">MAQDKGENNFFIVALSKNTSIGNCDPRRLYIITAVTVISLAVTGGGLGVCDGDDVDRVGDADEWRAGDMG</sequence>
<dbReference type="AlphaFoldDB" id="A0AA36F3G3"/>
<evidence type="ECO:0000313" key="1">
    <source>
        <dbReference type="EMBL" id="CAI9722435.1"/>
    </source>
</evidence>
<protein>
    <submittedName>
        <fullName evidence="1">Uncharacterized protein</fullName>
    </submittedName>
</protein>
<name>A0AA36F3G3_OCTVU</name>
<reference evidence="1" key="1">
    <citation type="submission" date="2023-08" db="EMBL/GenBank/DDBJ databases">
        <authorList>
            <person name="Alioto T."/>
            <person name="Alioto T."/>
            <person name="Gomez Garrido J."/>
        </authorList>
    </citation>
    <scope>NUCLEOTIDE SEQUENCE</scope>
</reference>